<dbReference type="InterPro" id="IPR013766">
    <property type="entry name" value="Thioredoxin_domain"/>
</dbReference>
<keyword evidence="5" id="KW-1185">Reference proteome</keyword>
<evidence type="ECO:0000313" key="4">
    <source>
        <dbReference type="EMBL" id="CAH6792010.1"/>
    </source>
</evidence>
<keyword evidence="2" id="KW-0676">Redox-active center</keyword>
<protein>
    <submittedName>
        <fullName evidence="4">Txn1 protein</fullName>
    </submittedName>
</protein>
<organism evidence="4 5">
    <name type="scientific">Phodopus roborovskii</name>
    <name type="common">Roborovski's desert hamster</name>
    <name type="synonym">Cricetulus roborovskii</name>
    <dbReference type="NCBI Taxonomy" id="109678"/>
    <lineage>
        <taxon>Eukaryota</taxon>
        <taxon>Metazoa</taxon>
        <taxon>Chordata</taxon>
        <taxon>Craniata</taxon>
        <taxon>Vertebrata</taxon>
        <taxon>Euteleostomi</taxon>
        <taxon>Mammalia</taxon>
        <taxon>Eutheria</taxon>
        <taxon>Euarchontoglires</taxon>
        <taxon>Glires</taxon>
        <taxon>Rodentia</taxon>
        <taxon>Myomorpha</taxon>
        <taxon>Muroidea</taxon>
        <taxon>Cricetidae</taxon>
        <taxon>Cricetinae</taxon>
        <taxon>Phodopus</taxon>
    </lineage>
</organism>
<proteinExistence type="predicted"/>
<evidence type="ECO:0000313" key="5">
    <source>
        <dbReference type="Proteomes" id="UP001152836"/>
    </source>
</evidence>
<dbReference type="SUPFAM" id="SSF52833">
    <property type="entry name" value="Thioredoxin-like"/>
    <property type="match status" value="1"/>
</dbReference>
<evidence type="ECO:0000259" key="3">
    <source>
        <dbReference type="PROSITE" id="PS51352"/>
    </source>
</evidence>
<dbReference type="PROSITE" id="PS51352">
    <property type="entry name" value="THIOREDOXIN_2"/>
    <property type="match status" value="1"/>
</dbReference>
<sequence length="105" mass="12045">MVRLIIGKEEFEEVLKEAGEKLVAVDFSASWCGPCRAIRPYFHSLSLKHEDVVFLEVDADDCEQLVQDRDVFCLPTFQFYKKEEKVGEFSGALVEKLEASIKELK</sequence>
<keyword evidence="1" id="KW-1015">Disulfide bond</keyword>
<dbReference type="Proteomes" id="UP001152836">
    <property type="component" value="Unassembled WGS sequence"/>
</dbReference>
<dbReference type="CDD" id="cd02947">
    <property type="entry name" value="TRX_family"/>
    <property type="match status" value="1"/>
</dbReference>
<dbReference type="PRINTS" id="PR00421">
    <property type="entry name" value="THIOREDOXIN"/>
</dbReference>
<comment type="caution">
    <text evidence="4">The sequence shown here is derived from an EMBL/GenBank/DDBJ whole genome shotgun (WGS) entry which is preliminary data.</text>
</comment>
<dbReference type="EMBL" id="CALSGD010001445">
    <property type="protein sequence ID" value="CAH6792010.1"/>
    <property type="molecule type" value="Genomic_DNA"/>
</dbReference>
<name>A0AAU9ZIS6_PHORO</name>
<reference evidence="4" key="1">
    <citation type="submission" date="2022-06" db="EMBL/GenBank/DDBJ databases">
        <authorList>
            <person name="Andreotti S."/>
            <person name="Wyler E."/>
        </authorList>
    </citation>
    <scope>NUCLEOTIDE SEQUENCE</scope>
</reference>
<feature type="domain" description="Thioredoxin" evidence="3">
    <location>
        <begin position="1"/>
        <end position="105"/>
    </location>
</feature>
<dbReference type="InterPro" id="IPR036249">
    <property type="entry name" value="Thioredoxin-like_sf"/>
</dbReference>
<dbReference type="Gene3D" id="3.40.30.10">
    <property type="entry name" value="Glutaredoxin"/>
    <property type="match status" value="1"/>
</dbReference>
<dbReference type="AlphaFoldDB" id="A0AAU9ZIS6"/>
<accession>A0AAU9ZIS6</accession>
<dbReference type="PANTHER" id="PTHR46115">
    <property type="entry name" value="THIOREDOXIN-LIKE PROTEIN 1"/>
    <property type="match status" value="1"/>
</dbReference>
<gene>
    <name evidence="4" type="primary">Txn1</name>
    <name evidence="4" type="ORF">PHOROB_LOCUS9046</name>
</gene>
<evidence type="ECO:0000256" key="1">
    <source>
        <dbReference type="ARBA" id="ARBA00023157"/>
    </source>
</evidence>
<dbReference type="Pfam" id="PF00085">
    <property type="entry name" value="Thioredoxin"/>
    <property type="match status" value="1"/>
</dbReference>
<evidence type="ECO:0000256" key="2">
    <source>
        <dbReference type="ARBA" id="ARBA00023284"/>
    </source>
</evidence>